<name>A0A0A8ZVH0_ARUDO</name>
<evidence type="ECO:0000313" key="1">
    <source>
        <dbReference type="EMBL" id="JAD42826.1"/>
    </source>
</evidence>
<accession>A0A0A8ZVH0</accession>
<dbReference type="EMBL" id="GBRH01255069">
    <property type="protein sequence ID" value="JAD42826.1"/>
    <property type="molecule type" value="Transcribed_RNA"/>
</dbReference>
<reference evidence="1" key="2">
    <citation type="journal article" date="2015" name="Data Brief">
        <title>Shoot transcriptome of the giant reed, Arundo donax.</title>
        <authorList>
            <person name="Barrero R.A."/>
            <person name="Guerrero F.D."/>
            <person name="Moolhuijzen P."/>
            <person name="Goolsby J.A."/>
            <person name="Tidwell J."/>
            <person name="Bellgard S.E."/>
            <person name="Bellgard M.I."/>
        </authorList>
    </citation>
    <scope>NUCLEOTIDE SEQUENCE</scope>
    <source>
        <tissue evidence="1">Shoot tissue taken approximately 20 cm above the soil surface</tissue>
    </source>
</reference>
<protein>
    <submittedName>
        <fullName evidence="1">Uncharacterized protein</fullName>
    </submittedName>
</protein>
<reference evidence="1" key="1">
    <citation type="submission" date="2014-09" db="EMBL/GenBank/DDBJ databases">
        <authorList>
            <person name="Magalhaes I.L.F."/>
            <person name="Oliveira U."/>
            <person name="Santos F.R."/>
            <person name="Vidigal T.H.D.A."/>
            <person name="Brescovit A.D."/>
            <person name="Santos A.J."/>
        </authorList>
    </citation>
    <scope>NUCLEOTIDE SEQUENCE</scope>
    <source>
        <tissue evidence="1">Shoot tissue taken approximately 20 cm above the soil surface</tissue>
    </source>
</reference>
<proteinExistence type="predicted"/>
<organism evidence="1">
    <name type="scientific">Arundo donax</name>
    <name type="common">Giant reed</name>
    <name type="synonym">Donax arundinaceus</name>
    <dbReference type="NCBI Taxonomy" id="35708"/>
    <lineage>
        <taxon>Eukaryota</taxon>
        <taxon>Viridiplantae</taxon>
        <taxon>Streptophyta</taxon>
        <taxon>Embryophyta</taxon>
        <taxon>Tracheophyta</taxon>
        <taxon>Spermatophyta</taxon>
        <taxon>Magnoliopsida</taxon>
        <taxon>Liliopsida</taxon>
        <taxon>Poales</taxon>
        <taxon>Poaceae</taxon>
        <taxon>PACMAD clade</taxon>
        <taxon>Arundinoideae</taxon>
        <taxon>Arundineae</taxon>
        <taxon>Arundo</taxon>
    </lineage>
</organism>
<sequence>MVALTVEGREQDQV</sequence>